<sequence length="151" mass="16580">MILTPFTSLLKKASRLVNEIGRQVATDKCILMLLFLIVCGVIAIIIVKIVHPENKNIRDIPGLATPALAARRFLYAVQLFGQVKLITYSVCNKIKPIPECVQAVLVLSKKCRSRRQAMSLAVTKENAVPVRTALATLSTLYRDTFGLGGES</sequence>
<accession>A0A6L2KMX7</accession>
<keyword evidence="1" id="KW-1133">Transmembrane helix</keyword>
<dbReference type="EMBL" id="BKCJ010002750">
    <property type="protein sequence ID" value="GEU50676.1"/>
    <property type="molecule type" value="Genomic_DNA"/>
</dbReference>
<organism evidence="2">
    <name type="scientific">Tanacetum cinerariifolium</name>
    <name type="common">Dalmatian daisy</name>
    <name type="synonym">Chrysanthemum cinerariifolium</name>
    <dbReference type="NCBI Taxonomy" id="118510"/>
    <lineage>
        <taxon>Eukaryota</taxon>
        <taxon>Viridiplantae</taxon>
        <taxon>Streptophyta</taxon>
        <taxon>Embryophyta</taxon>
        <taxon>Tracheophyta</taxon>
        <taxon>Spermatophyta</taxon>
        <taxon>Magnoliopsida</taxon>
        <taxon>eudicotyledons</taxon>
        <taxon>Gunneridae</taxon>
        <taxon>Pentapetalae</taxon>
        <taxon>asterids</taxon>
        <taxon>campanulids</taxon>
        <taxon>Asterales</taxon>
        <taxon>Asteraceae</taxon>
        <taxon>Asteroideae</taxon>
        <taxon>Anthemideae</taxon>
        <taxon>Anthemidinae</taxon>
        <taxon>Tanacetum</taxon>
    </lineage>
</organism>
<evidence type="ECO:0000256" key="1">
    <source>
        <dbReference type="SAM" id="Phobius"/>
    </source>
</evidence>
<comment type="caution">
    <text evidence="2">The sequence shown here is derived from an EMBL/GenBank/DDBJ whole genome shotgun (WGS) entry which is preliminary data.</text>
</comment>
<gene>
    <name evidence="2" type="ORF">Tci_022654</name>
</gene>
<name>A0A6L2KMX7_TANCI</name>
<protein>
    <submittedName>
        <fullName evidence="2">Novel plant SNARE 13-like</fullName>
    </submittedName>
</protein>
<keyword evidence="1" id="KW-0812">Transmembrane</keyword>
<proteinExistence type="predicted"/>
<keyword evidence="1" id="KW-0472">Membrane</keyword>
<dbReference type="AlphaFoldDB" id="A0A6L2KMX7"/>
<evidence type="ECO:0000313" key="2">
    <source>
        <dbReference type="EMBL" id="GEU50676.1"/>
    </source>
</evidence>
<reference evidence="2" key="1">
    <citation type="journal article" date="2019" name="Sci. Rep.">
        <title>Draft genome of Tanacetum cinerariifolium, the natural source of mosquito coil.</title>
        <authorList>
            <person name="Yamashiro T."/>
            <person name="Shiraishi A."/>
            <person name="Satake H."/>
            <person name="Nakayama K."/>
        </authorList>
    </citation>
    <scope>NUCLEOTIDE SEQUENCE</scope>
</reference>
<feature type="transmembrane region" description="Helical" evidence="1">
    <location>
        <begin position="30"/>
        <end position="50"/>
    </location>
</feature>